<name>A0A4Y2CB60_ARAVE</name>
<proteinExistence type="predicted"/>
<feature type="non-terminal residue" evidence="1">
    <location>
        <position position="1"/>
    </location>
</feature>
<sequence>VDKPSVVTQRTDTHTYSSVQHFLFNKALLQTEIKAVELDKGTQSFFLLRKNYLEYALLSSLFVKFQKKDIFSDGSFRVYEIPSAHKKESS</sequence>
<dbReference type="AlphaFoldDB" id="A0A4Y2CB60"/>
<protein>
    <submittedName>
        <fullName evidence="1">Uncharacterized protein</fullName>
    </submittedName>
</protein>
<dbReference type="Proteomes" id="UP000499080">
    <property type="component" value="Unassembled WGS sequence"/>
</dbReference>
<accession>A0A4Y2CB60</accession>
<reference evidence="1 2" key="1">
    <citation type="journal article" date="2019" name="Sci. Rep.">
        <title>Orb-weaving spider Araneus ventricosus genome elucidates the spidroin gene catalogue.</title>
        <authorList>
            <person name="Kono N."/>
            <person name="Nakamura H."/>
            <person name="Ohtoshi R."/>
            <person name="Moran D.A.P."/>
            <person name="Shinohara A."/>
            <person name="Yoshida Y."/>
            <person name="Fujiwara M."/>
            <person name="Mori M."/>
            <person name="Tomita M."/>
            <person name="Arakawa K."/>
        </authorList>
    </citation>
    <scope>NUCLEOTIDE SEQUENCE [LARGE SCALE GENOMIC DNA]</scope>
</reference>
<keyword evidence="2" id="KW-1185">Reference proteome</keyword>
<comment type="caution">
    <text evidence="1">The sequence shown here is derived from an EMBL/GenBank/DDBJ whole genome shotgun (WGS) entry which is preliminary data.</text>
</comment>
<dbReference type="EMBL" id="BGPR01162611">
    <property type="protein sequence ID" value="GBM01499.1"/>
    <property type="molecule type" value="Genomic_DNA"/>
</dbReference>
<evidence type="ECO:0000313" key="1">
    <source>
        <dbReference type="EMBL" id="GBM01499.1"/>
    </source>
</evidence>
<evidence type="ECO:0000313" key="2">
    <source>
        <dbReference type="Proteomes" id="UP000499080"/>
    </source>
</evidence>
<organism evidence="1 2">
    <name type="scientific">Araneus ventricosus</name>
    <name type="common">Orbweaver spider</name>
    <name type="synonym">Epeira ventricosa</name>
    <dbReference type="NCBI Taxonomy" id="182803"/>
    <lineage>
        <taxon>Eukaryota</taxon>
        <taxon>Metazoa</taxon>
        <taxon>Ecdysozoa</taxon>
        <taxon>Arthropoda</taxon>
        <taxon>Chelicerata</taxon>
        <taxon>Arachnida</taxon>
        <taxon>Araneae</taxon>
        <taxon>Araneomorphae</taxon>
        <taxon>Entelegynae</taxon>
        <taxon>Araneoidea</taxon>
        <taxon>Araneidae</taxon>
        <taxon>Araneus</taxon>
    </lineage>
</organism>
<gene>
    <name evidence="1" type="ORF">AVEN_55108_1</name>
</gene>